<dbReference type="Proteomes" id="UP000092382">
    <property type="component" value="Unassembled WGS sequence"/>
</dbReference>
<protein>
    <recommendedName>
        <fullName evidence="1">Methyltransferase FkbM domain-containing protein</fullName>
    </recommendedName>
</protein>
<dbReference type="NCBIfam" id="TIGR01444">
    <property type="entry name" value="fkbM_fam"/>
    <property type="match status" value="1"/>
</dbReference>
<name>A0A1B7VID9_APHFL</name>
<comment type="caution">
    <text evidence="2">The sequence shown here is derived from an EMBL/GenBank/DDBJ whole genome shotgun (WGS) entry which is preliminary data.</text>
</comment>
<dbReference type="PATRIC" id="fig|1710894.3.peg.2889"/>
<evidence type="ECO:0000313" key="3">
    <source>
        <dbReference type="Proteomes" id="UP000092382"/>
    </source>
</evidence>
<dbReference type="InterPro" id="IPR006342">
    <property type="entry name" value="FkbM_mtfrase"/>
</dbReference>
<gene>
    <name evidence="2" type="ORF">AN481_18375</name>
</gene>
<dbReference type="STRING" id="1803587.GCA_001593825_03763"/>
<dbReference type="Pfam" id="PF05050">
    <property type="entry name" value="Methyltransf_21"/>
    <property type="match status" value="1"/>
</dbReference>
<dbReference type="Gene3D" id="3.40.50.150">
    <property type="entry name" value="Vaccinia Virus protein VP39"/>
    <property type="match status" value="1"/>
</dbReference>
<evidence type="ECO:0000259" key="1">
    <source>
        <dbReference type="Pfam" id="PF05050"/>
    </source>
</evidence>
<dbReference type="EMBL" id="LJOY01000100">
    <property type="protein sequence ID" value="OBQ18366.1"/>
    <property type="molecule type" value="Genomic_DNA"/>
</dbReference>
<dbReference type="InterPro" id="IPR052514">
    <property type="entry name" value="SAM-dependent_MTase"/>
</dbReference>
<dbReference type="SUPFAM" id="SSF53335">
    <property type="entry name" value="S-adenosyl-L-methionine-dependent methyltransferases"/>
    <property type="match status" value="1"/>
</dbReference>
<feature type="domain" description="Methyltransferase FkbM" evidence="1">
    <location>
        <begin position="52"/>
        <end position="196"/>
    </location>
</feature>
<dbReference type="PANTHER" id="PTHR34203:SF15">
    <property type="entry name" value="SLL1173 PROTEIN"/>
    <property type="match status" value="1"/>
</dbReference>
<organism evidence="2 3">
    <name type="scientific">Aphanizomenon flos-aquae LD13</name>
    <dbReference type="NCBI Taxonomy" id="1710894"/>
    <lineage>
        <taxon>Bacteria</taxon>
        <taxon>Bacillati</taxon>
        <taxon>Cyanobacteriota</taxon>
        <taxon>Cyanophyceae</taxon>
        <taxon>Nostocales</taxon>
        <taxon>Aphanizomenonaceae</taxon>
        <taxon>Aphanizomenon</taxon>
    </lineage>
</organism>
<dbReference type="AlphaFoldDB" id="A0A1B7VID9"/>
<sequence>MNLINIISNILYLIPKYLHLPVEFQARRISQNLEREMYYLQSLINKSGRGIDIGANRGLYTYALSKLCTSVEAFEPQPWCSELIREYSKKFNKNINVYDCALSNSNSTLELNIPIVHGKIRTGLLTGLASFSKPEVEHKILSVSVNCLDEYNFQDVVFIKIDVEGHESKVIEGAKMTILRDHPIILIEIEQRHLGNIPIDVIFNQIISLGYNGFFLQSGQLTPINLFDVNLHQDLLQNQIPYINNFIFKPSD</sequence>
<evidence type="ECO:0000313" key="2">
    <source>
        <dbReference type="EMBL" id="OBQ18366.1"/>
    </source>
</evidence>
<dbReference type="PANTHER" id="PTHR34203">
    <property type="entry name" value="METHYLTRANSFERASE, FKBM FAMILY PROTEIN"/>
    <property type="match status" value="1"/>
</dbReference>
<accession>A0A1B7VID9</accession>
<dbReference type="InterPro" id="IPR029063">
    <property type="entry name" value="SAM-dependent_MTases_sf"/>
</dbReference>
<reference evidence="2 3" key="1">
    <citation type="submission" date="2015-09" db="EMBL/GenBank/DDBJ databases">
        <title>Whole genome shotgun sequence assembly of Aphanizomenon flos-aquae UKL13.</title>
        <authorList>
            <person name="Driscoll C."/>
        </authorList>
    </citation>
    <scope>NUCLEOTIDE SEQUENCE [LARGE SCALE GENOMIC DNA]</scope>
    <source>
        <strain evidence="2">MDT13</strain>
    </source>
</reference>
<proteinExistence type="predicted"/>